<gene>
    <name evidence="7" type="ORF">QI031_06370</name>
</gene>
<proteinExistence type="inferred from homology"/>
<dbReference type="KEGG" id="hbq:QI031_06370"/>
<dbReference type="NCBIfam" id="TIGR03716">
    <property type="entry name" value="R_switched_YkoY"/>
    <property type="match status" value="1"/>
</dbReference>
<dbReference type="Pfam" id="PF03741">
    <property type="entry name" value="TerC"/>
    <property type="match status" value="1"/>
</dbReference>
<evidence type="ECO:0000256" key="6">
    <source>
        <dbReference type="SAM" id="Phobius"/>
    </source>
</evidence>
<evidence type="ECO:0000256" key="5">
    <source>
        <dbReference type="ARBA" id="ARBA00023136"/>
    </source>
</evidence>
<sequence>MLDRIFDYLHFNFHIEAPIVLLILIFLEAVLSADNAIALAAIAQGLEDKELERRALNFGLVVAYVLRISLILTATWVQKFWQFELLGAAYLLWLVFQHFTSEETNDEHHHGPRFNSLLQAIPVIAFTDLAFSLDSVTTAIAVSQERWLVLTGATVGIITLRFMAGLFIRWLDEFENLEDAGYITVALVGLRLLLKVVNDDLVPPEWIMISAIGLILAWGFSKRTLIESPQVEPEKSEVGTRE</sequence>
<accession>A0AAJ6PAT8</accession>
<dbReference type="RefSeq" id="WP_281484356.1">
    <property type="nucleotide sequence ID" value="NZ_CP124543.1"/>
</dbReference>
<protein>
    <submittedName>
        <fullName evidence="7">TerC family protein</fullName>
    </submittedName>
</protein>
<feature type="transmembrane region" description="Helical" evidence="6">
    <location>
        <begin position="147"/>
        <end position="168"/>
    </location>
</feature>
<evidence type="ECO:0000256" key="2">
    <source>
        <dbReference type="ARBA" id="ARBA00007511"/>
    </source>
</evidence>
<evidence type="ECO:0000256" key="3">
    <source>
        <dbReference type="ARBA" id="ARBA00022692"/>
    </source>
</evidence>
<feature type="transmembrane region" description="Helical" evidence="6">
    <location>
        <begin position="20"/>
        <end position="43"/>
    </location>
</feature>
<dbReference type="InterPro" id="IPR005496">
    <property type="entry name" value="Integral_membrane_TerC"/>
</dbReference>
<feature type="transmembrane region" description="Helical" evidence="6">
    <location>
        <begin position="203"/>
        <end position="220"/>
    </location>
</feature>
<keyword evidence="4 6" id="KW-1133">Transmembrane helix</keyword>
<keyword evidence="5 6" id="KW-0472">Membrane</keyword>
<dbReference type="AlphaFoldDB" id="A0AAJ6PAT8"/>
<evidence type="ECO:0000256" key="1">
    <source>
        <dbReference type="ARBA" id="ARBA00004141"/>
    </source>
</evidence>
<evidence type="ECO:0000313" key="8">
    <source>
        <dbReference type="Proteomes" id="UP001223520"/>
    </source>
</evidence>
<feature type="transmembrane region" description="Helical" evidence="6">
    <location>
        <begin position="55"/>
        <end position="74"/>
    </location>
</feature>
<feature type="transmembrane region" description="Helical" evidence="6">
    <location>
        <begin position="117"/>
        <end position="141"/>
    </location>
</feature>
<dbReference type="EMBL" id="CP124543">
    <property type="protein sequence ID" value="WGV27116.1"/>
    <property type="molecule type" value="Genomic_DNA"/>
</dbReference>
<dbReference type="Proteomes" id="UP001223520">
    <property type="component" value="Chromosome"/>
</dbReference>
<organism evidence="7 8">
    <name type="scientific">Halotia branconii CENA392</name>
    <dbReference type="NCBI Taxonomy" id="1539056"/>
    <lineage>
        <taxon>Bacteria</taxon>
        <taxon>Bacillati</taxon>
        <taxon>Cyanobacteriota</taxon>
        <taxon>Cyanophyceae</taxon>
        <taxon>Nostocales</taxon>
        <taxon>Nodulariaceae</taxon>
        <taxon>Halotia</taxon>
    </lineage>
</organism>
<comment type="similarity">
    <text evidence="2">Belongs to the TerC family.</text>
</comment>
<name>A0AAJ6PAT8_9CYAN</name>
<dbReference type="PANTHER" id="PTHR30238">
    <property type="entry name" value="MEMBRANE BOUND PREDICTED REDOX MODULATOR"/>
    <property type="match status" value="1"/>
</dbReference>
<reference evidence="7 8" key="1">
    <citation type="journal article" date="2023" name="Limnol Oceanogr Lett">
        <title>Environmental adaptations by the intertidal Antarctic cyanobacterium Halotia branconii CENA392 as revealed using long-read genome sequencing.</title>
        <authorList>
            <person name="Dextro R.B."/>
            <person name="Delbaje E."/>
            <person name="Freitas P.N.N."/>
            <person name="Geraldes V."/>
            <person name="Pinto E."/>
            <person name="Long P.F."/>
            <person name="Fiore M.F."/>
        </authorList>
    </citation>
    <scope>NUCLEOTIDE SEQUENCE [LARGE SCALE GENOMIC DNA]</scope>
    <source>
        <strain evidence="7 8">CENA392</strain>
    </source>
</reference>
<evidence type="ECO:0000313" key="7">
    <source>
        <dbReference type="EMBL" id="WGV27116.1"/>
    </source>
</evidence>
<evidence type="ECO:0000256" key="4">
    <source>
        <dbReference type="ARBA" id="ARBA00022989"/>
    </source>
</evidence>
<keyword evidence="8" id="KW-1185">Reference proteome</keyword>
<comment type="subcellular location">
    <subcellularLocation>
        <location evidence="1">Membrane</location>
        <topology evidence="1">Multi-pass membrane protein</topology>
    </subcellularLocation>
</comment>
<dbReference type="PANTHER" id="PTHR30238:SF4">
    <property type="entry name" value="SLL1022 PROTEIN"/>
    <property type="match status" value="1"/>
</dbReference>
<dbReference type="InterPro" id="IPR022493">
    <property type="entry name" value="CHP03716_TM_YkoY"/>
</dbReference>
<keyword evidence="3 6" id="KW-0812">Transmembrane</keyword>
<dbReference type="GO" id="GO:0016020">
    <property type="term" value="C:membrane"/>
    <property type="evidence" value="ECO:0007669"/>
    <property type="project" value="UniProtKB-SubCell"/>
</dbReference>